<dbReference type="InterPro" id="IPR031330">
    <property type="entry name" value="Gly_Hdrlase_35_cat"/>
</dbReference>
<dbReference type="EMBL" id="MCGI01000001">
    <property type="protein sequence ID" value="ODM13756.1"/>
    <property type="molecule type" value="Genomic_DNA"/>
</dbReference>
<keyword evidence="3" id="KW-0378">Hydrolase</keyword>
<dbReference type="Pfam" id="PF01301">
    <property type="entry name" value="Glyco_hydro_35"/>
    <property type="match status" value="1"/>
</dbReference>
<dbReference type="InterPro" id="IPR017853">
    <property type="entry name" value="GH"/>
</dbReference>
<dbReference type="Pfam" id="PF18120">
    <property type="entry name" value="DUF5597"/>
    <property type="match status" value="1"/>
</dbReference>
<dbReference type="InterPro" id="IPR040719">
    <property type="entry name" value="DUF5597"/>
</dbReference>
<protein>
    <submittedName>
        <fullName evidence="3">Glycosyl hydrolases family 35</fullName>
    </submittedName>
</protein>
<feature type="domain" description="DUF5597" evidence="2">
    <location>
        <begin position="381"/>
        <end position="496"/>
    </location>
</feature>
<dbReference type="Gene3D" id="3.20.20.80">
    <property type="entry name" value="Glycosidases"/>
    <property type="match status" value="1"/>
</dbReference>
<name>A0A1E3AZW4_9FIRM</name>
<gene>
    <name evidence="3" type="ORF">BEH84_01475</name>
</gene>
<evidence type="ECO:0000313" key="4">
    <source>
        <dbReference type="Proteomes" id="UP000095003"/>
    </source>
</evidence>
<sequence>MENYKNKKLPYIDQNENGVPVLYVDGAPFLMIGGELHNSSASSLTYMEKNVWPYLRDLHLNTVLLPVAWECVEPEEGCYEFSLVEGLLRQARKENVKLVLLWFGLWKNGESFYIPGWMKEDYERFPRARYADGTPSETVTPFCPEAVEKDKRAFCRLMDYLHKEDRDHTVIMIQVENEIGFLKSDRDYGKEAEAYFSGEVPPLAAQLYQVTGTWQEAFGEDAPEIFMAYYYAKAVESIAAAGKNIYALPMYVNAWLEQHPDRPGIYPSGGPAAKLIPLWKAAAPTIDMISPDIYLPDFKDICESYSVKGNPLFIPEARRNAATASNVFYAFGGLNALGFSPFAVEDLLRDYGEQPDKAHLEELNIDADAFYYKETAPYLIRSYQILNEMMPQLIAYRGTDRMTAYIRISPNEKGCIIPMDTYDIQLDYTGGGIGKTGSAGIIFKEKNAFYITGCNTHFKILPKKGSNTFTGLYRYEEGRFENGVWKRERILNGDEVYDMSLKEMAESRYVRVYVHQ</sequence>
<comment type="caution">
    <text evidence="3">The sequence shown here is derived from an EMBL/GenBank/DDBJ whole genome shotgun (WGS) entry which is preliminary data.</text>
</comment>
<dbReference type="Proteomes" id="UP000095003">
    <property type="component" value="Unassembled WGS sequence"/>
</dbReference>
<dbReference type="Gene3D" id="2.60.220.20">
    <property type="entry name" value="putative beta-Galactosidase from caulobacter crescentus"/>
    <property type="match status" value="1"/>
</dbReference>
<dbReference type="GO" id="GO:0016787">
    <property type="term" value="F:hydrolase activity"/>
    <property type="evidence" value="ECO:0007669"/>
    <property type="project" value="UniProtKB-KW"/>
</dbReference>
<dbReference type="SUPFAM" id="SSF51445">
    <property type="entry name" value="(Trans)glycosidases"/>
    <property type="match status" value="1"/>
</dbReference>
<proteinExistence type="predicted"/>
<dbReference type="AlphaFoldDB" id="A0A1E3AZW4"/>
<evidence type="ECO:0000259" key="1">
    <source>
        <dbReference type="Pfam" id="PF01301"/>
    </source>
</evidence>
<evidence type="ECO:0000259" key="2">
    <source>
        <dbReference type="Pfam" id="PF18120"/>
    </source>
</evidence>
<dbReference type="RefSeq" id="WP_069156246.1">
    <property type="nucleotide sequence ID" value="NZ_JBKXXQ010000003.1"/>
</dbReference>
<reference evidence="3 4" key="1">
    <citation type="submission" date="2016-07" db="EMBL/GenBank/DDBJ databases">
        <title>Characterization of isolates of Eisenbergiella tayi derived from blood cultures, using whole genome sequencing.</title>
        <authorList>
            <person name="Burdz T."/>
            <person name="Wiebe D."/>
            <person name="Huynh C."/>
            <person name="Bernard K."/>
        </authorList>
    </citation>
    <scope>NUCLEOTIDE SEQUENCE [LARGE SCALE GENOMIC DNA]</scope>
    <source>
        <strain evidence="3 4">NML 120489</strain>
    </source>
</reference>
<dbReference type="PATRIC" id="fig|1432052.3.peg.1615"/>
<evidence type="ECO:0000313" key="3">
    <source>
        <dbReference type="EMBL" id="ODM13756.1"/>
    </source>
</evidence>
<accession>A0A1E3AZW4</accession>
<organism evidence="3 4">
    <name type="scientific">Eisenbergiella tayi</name>
    <dbReference type="NCBI Taxonomy" id="1432052"/>
    <lineage>
        <taxon>Bacteria</taxon>
        <taxon>Bacillati</taxon>
        <taxon>Bacillota</taxon>
        <taxon>Clostridia</taxon>
        <taxon>Lachnospirales</taxon>
        <taxon>Lachnospiraceae</taxon>
        <taxon>Eisenbergiella</taxon>
    </lineage>
</organism>
<feature type="domain" description="Glycoside hydrolase 35 catalytic" evidence="1">
    <location>
        <begin position="22"/>
        <end position="201"/>
    </location>
</feature>